<keyword evidence="2" id="KW-1185">Reference proteome</keyword>
<evidence type="ECO:0000313" key="1">
    <source>
        <dbReference type="EMBL" id="CAG8784388.1"/>
    </source>
</evidence>
<comment type="caution">
    <text evidence="1">The sequence shown here is derived from an EMBL/GenBank/DDBJ whole genome shotgun (WGS) entry which is preliminary data.</text>
</comment>
<dbReference type="AlphaFoldDB" id="A0A9N9JKY8"/>
<evidence type="ECO:0000313" key="2">
    <source>
        <dbReference type="Proteomes" id="UP000789342"/>
    </source>
</evidence>
<feature type="non-terminal residue" evidence="1">
    <location>
        <position position="159"/>
    </location>
</feature>
<reference evidence="1" key="1">
    <citation type="submission" date="2021-06" db="EMBL/GenBank/DDBJ databases">
        <authorList>
            <person name="Kallberg Y."/>
            <person name="Tangrot J."/>
            <person name="Rosling A."/>
        </authorList>
    </citation>
    <scope>NUCLEOTIDE SEQUENCE</scope>
    <source>
        <strain evidence="1">CL551</strain>
    </source>
</reference>
<sequence length="159" mass="16471">GIKQTVVPVTNLQKKKEAYGISSSGTDGKSSQTVILLLAPIAKSNCFPPNSTAFGFNQAFTQPTGYNSAVVFSSTAVSPPQAISPNPLDSLLNTLNTQIASPTPTLPIGVTQIQSPLNSQNGESDNGMSLGTDEQAKGIENSIKSLLFGHASPAPNIDD</sequence>
<gene>
    <name evidence="1" type="ORF">AMORRO_LOCUS17592</name>
</gene>
<organism evidence="1 2">
    <name type="scientific">Acaulospora morrowiae</name>
    <dbReference type="NCBI Taxonomy" id="94023"/>
    <lineage>
        <taxon>Eukaryota</taxon>
        <taxon>Fungi</taxon>
        <taxon>Fungi incertae sedis</taxon>
        <taxon>Mucoromycota</taxon>
        <taxon>Glomeromycotina</taxon>
        <taxon>Glomeromycetes</taxon>
        <taxon>Diversisporales</taxon>
        <taxon>Acaulosporaceae</taxon>
        <taxon>Acaulospora</taxon>
    </lineage>
</organism>
<feature type="non-terminal residue" evidence="1">
    <location>
        <position position="1"/>
    </location>
</feature>
<dbReference type="EMBL" id="CAJVPV010055308">
    <property type="protein sequence ID" value="CAG8784388.1"/>
    <property type="molecule type" value="Genomic_DNA"/>
</dbReference>
<name>A0A9N9JKY8_9GLOM</name>
<accession>A0A9N9JKY8</accession>
<protein>
    <submittedName>
        <fullName evidence="1">1196_t:CDS:1</fullName>
    </submittedName>
</protein>
<dbReference type="Proteomes" id="UP000789342">
    <property type="component" value="Unassembled WGS sequence"/>
</dbReference>
<proteinExistence type="predicted"/>